<protein>
    <recommendedName>
        <fullName evidence="2">NAD-dependent epimerase/dehydratase domain-containing protein</fullName>
    </recommendedName>
</protein>
<evidence type="ECO:0008006" key="2">
    <source>
        <dbReference type="Google" id="ProtNLM"/>
    </source>
</evidence>
<comment type="caution">
    <text evidence="1">The sequence shown here is derived from an EMBL/GenBank/DDBJ whole genome shotgun (WGS) entry which is preliminary data.</text>
</comment>
<dbReference type="InterPro" id="IPR036291">
    <property type="entry name" value="NAD(P)-bd_dom_sf"/>
</dbReference>
<dbReference type="SUPFAM" id="SSF51735">
    <property type="entry name" value="NAD(P)-binding Rossmann-fold domains"/>
    <property type="match status" value="1"/>
</dbReference>
<gene>
    <name evidence="1" type="ORF">S01H1_06843</name>
</gene>
<feature type="non-terminal residue" evidence="1">
    <location>
        <position position="56"/>
    </location>
</feature>
<accession>X0SS57</accession>
<dbReference type="AlphaFoldDB" id="X0SS57"/>
<organism evidence="1">
    <name type="scientific">marine sediment metagenome</name>
    <dbReference type="NCBI Taxonomy" id="412755"/>
    <lineage>
        <taxon>unclassified sequences</taxon>
        <taxon>metagenomes</taxon>
        <taxon>ecological metagenomes</taxon>
    </lineage>
</organism>
<evidence type="ECO:0000313" key="1">
    <source>
        <dbReference type="EMBL" id="GAF83909.1"/>
    </source>
</evidence>
<sequence length="56" mass="6083">MKRVLITGANGFTGDVLIKTLEGSGMEIIPLCQWEKGLKDEVVIDFCSDLRANSGL</sequence>
<dbReference type="Gene3D" id="3.40.50.720">
    <property type="entry name" value="NAD(P)-binding Rossmann-like Domain"/>
    <property type="match status" value="1"/>
</dbReference>
<proteinExistence type="predicted"/>
<name>X0SS57_9ZZZZ</name>
<reference evidence="1" key="1">
    <citation type="journal article" date="2014" name="Front. Microbiol.">
        <title>High frequency of phylogenetically diverse reductive dehalogenase-homologous genes in deep subseafloor sedimentary metagenomes.</title>
        <authorList>
            <person name="Kawai M."/>
            <person name="Futagami T."/>
            <person name="Toyoda A."/>
            <person name="Takaki Y."/>
            <person name="Nishi S."/>
            <person name="Hori S."/>
            <person name="Arai W."/>
            <person name="Tsubouchi T."/>
            <person name="Morono Y."/>
            <person name="Uchiyama I."/>
            <person name="Ito T."/>
            <person name="Fujiyama A."/>
            <person name="Inagaki F."/>
            <person name="Takami H."/>
        </authorList>
    </citation>
    <scope>NUCLEOTIDE SEQUENCE</scope>
    <source>
        <strain evidence="1">Expedition CK06-06</strain>
    </source>
</reference>
<dbReference type="EMBL" id="BARS01003528">
    <property type="protein sequence ID" value="GAF83909.1"/>
    <property type="molecule type" value="Genomic_DNA"/>
</dbReference>